<feature type="region of interest" description="Disordered" evidence="1">
    <location>
        <begin position="207"/>
        <end position="227"/>
    </location>
</feature>
<dbReference type="Proteomes" id="UP000054683">
    <property type="component" value="Unassembled WGS sequence"/>
</dbReference>
<protein>
    <submittedName>
        <fullName evidence="2">Uncharacterized protein</fullName>
    </submittedName>
</protein>
<accession>A0A158IJG2</accession>
<gene>
    <name evidence="2" type="ORF">AWB69_06074</name>
</gene>
<evidence type="ECO:0000256" key="1">
    <source>
        <dbReference type="SAM" id="MobiDB-lite"/>
    </source>
</evidence>
<reference evidence="2 3" key="1">
    <citation type="submission" date="2016-01" db="EMBL/GenBank/DDBJ databases">
        <authorList>
            <person name="Oliw E.H."/>
        </authorList>
    </citation>
    <scope>NUCLEOTIDE SEQUENCE [LARGE SCALE GENOMIC DNA]</scope>
    <source>
        <strain evidence="2">LMG 27134</strain>
    </source>
</reference>
<name>A0A158IJG2_9BURK</name>
<evidence type="ECO:0000313" key="2">
    <source>
        <dbReference type="EMBL" id="SAL56241.1"/>
    </source>
</evidence>
<evidence type="ECO:0000313" key="3">
    <source>
        <dbReference type="Proteomes" id="UP000054683"/>
    </source>
</evidence>
<dbReference type="AlphaFoldDB" id="A0A158IJG2"/>
<sequence length="227" mass="24998">MTGGQTRTQCELKMIKLLLLAYFGIPIVGGIPTAAVADDVVTVRRQMLVSTDGNTCPITFEDPYGGRATNSRYVTDNLHKPGNHRGELYLQFKCISSGDTDQIKHTLSAGYDERQQKWTRDVDGLLPVEKLTTRNFPVRAVNSDGFAVTYDAINGDPKTRSRAFAFCLRRPPVMLCGSTPDIARPYYRQSDLLPFALKLVRSIEFGDSPSVRSGKSDDPAGNPPISP</sequence>
<dbReference type="EMBL" id="FCOK02000052">
    <property type="protein sequence ID" value="SAL56241.1"/>
    <property type="molecule type" value="Genomic_DNA"/>
</dbReference>
<organism evidence="2 3">
    <name type="scientific">Caballeronia udeis</name>
    <dbReference type="NCBI Taxonomy" id="1232866"/>
    <lineage>
        <taxon>Bacteria</taxon>
        <taxon>Pseudomonadati</taxon>
        <taxon>Pseudomonadota</taxon>
        <taxon>Betaproteobacteria</taxon>
        <taxon>Burkholderiales</taxon>
        <taxon>Burkholderiaceae</taxon>
        <taxon>Caballeronia</taxon>
    </lineage>
</organism>
<proteinExistence type="predicted"/>